<feature type="transmembrane region" description="Helical" evidence="2">
    <location>
        <begin position="57"/>
        <end position="79"/>
    </location>
</feature>
<name>A0A9R1C9G4_9BACT</name>
<reference evidence="3" key="1">
    <citation type="journal article" date="2022" name="Int. J. Syst. Evol. Microbiol.">
        <title>Prevotella lacticifex sp. nov., isolated from the rumen of cows.</title>
        <authorList>
            <person name="Shinkai T."/>
            <person name="Ikeyama N."/>
            <person name="Kumagai M."/>
            <person name="Ohmori H."/>
            <person name="Sakamoto M."/>
            <person name="Ohkuma M."/>
            <person name="Mitsumori M."/>
        </authorList>
    </citation>
    <scope>NUCLEOTIDE SEQUENCE</scope>
    <source>
        <strain evidence="3">R5076</strain>
    </source>
</reference>
<keyword evidence="2" id="KW-0472">Membrane</keyword>
<accession>A0A9R1C9G4</accession>
<evidence type="ECO:0000256" key="2">
    <source>
        <dbReference type="SAM" id="Phobius"/>
    </source>
</evidence>
<organism evidence="3 4">
    <name type="scientific">Prevotella lacticifex</name>
    <dbReference type="NCBI Taxonomy" id="2854755"/>
    <lineage>
        <taxon>Bacteria</taxon>
        <taxon>Pseudomonadati</taxon>
        <taxon>Bacteroidota</taxon>
        <taxon>Bacteroidia</taxon>
        <taxon>Bacteroidales</taxon>
        <taxon>Prevotellaceae</taxon>
        <taxon>Prevotella</taxon>
    </lineage>
</organism>
<comment type="caution">
    <text evidence="3">The sequence shown here is derived from an EMBL/GenBank/DDBJ whole genome shotgun (WGS) entry which is preliminary data.</text>
</comment>
<feature type="transmembrane region" description="Helical" evidence="2">
    <location>
        <begin position="116"/>
        <end position="134"/>
    </location>
</feature>
<keyword evidence="2" id="KW-0812">Transmembrane</keyword>
<sequence>MLLLQYGSLTIQWLTIVIGGIFFATGLISFIIYLSTKKRLSASESITDSDGYRIQRPAPAFPIVGVGSMILGGILIFLPGSFVKGIVVVLALILVLGAINQLVSLARATKFASVPVLFWIFPLVTFGIGGFILVRPGETIDLVMKLIGWCMIFYGAVEGLDAWKIYSMRKAFEKNSANAQAAAEARARMQNPEDITDAEVVDDSNSHQTGEKI</sequence>
<evidence type="ECO:0000313" key="4">
    <source>
        <dbReference type="Proteomes" id="UP000825483"/>
    </source>
</evidence>
<evidence type="ECO:0008006" key="5">
    <source>
        <dbReference type="Google" id="ProtNLM"/>
    </source>
</evidence>
<keyword evidence="2" id="KW-1133">Transmembrane helix</keyword>
<dbReference type="Pfam" id="PF03729">
    <property type="entry name" value="DUF308"/>
    <property type="match status" value="2"/>
</dbReference>
<keyword evidence="4" id="KW-1185">Reference proteome</keyword>
<proteinExistence type="predicted"/>
<dbReference type="EMBL" id="BPUB01000001">
    <property type="protein sequence ID" value="GJG58463.1"/>
    <property type="molecule type" value="Genomic_DNA"/>
</dbReference>
<dbReference type="AlphaFoldDB" id="A0A9R1C9G4"/>
<feature type="transmembrane region" description="Helical" evidence="2">
    <location>
        <begin position="12"/>
        <end position="36"/>
    </location>
</feature>
<evidence type="ECO:0000313" key="3">
    <source>
        <dbReference type="EMBL" id="GJG58463.1"/>
    </source>
</evidence>
<feature type="transmembrane region" description="Helical" evidence="2">
    <location>
        <begin position="85"/>
        <end position="104"/>
    </location>
</feature>
<protein>
    <recommendedName>
        <fullName evidence="5">DUF308 domain-containing protein</fullName>
    </recommendedName>
</protein>
<feature type="region of interest" description="Disordered" evidence="1">
    <location>
        <begin position="183"/>
        <end position="213"/>
    </location>
</feature>
<dbReference type="Proteomes" id="UP000825483">
    <property type="component" value="Unassembled WGS sequence"/>
</dbReference>
<evidence type="ECO:0000256" key="1">
    <source>
        <dbReference type="SAM" id="MobiDB-lite"/>
    </source>
</evidence>
<gene>
    <name evidence="3" type="ORF">PRLR5076_13140</name>
</gene>
<dbReference type="InterPro" id="IPR005325">
    <property type="entry name" value="DUF308_memb"/>
</dbReference>